<comment type="caution">
    <text evidence="1">The sequence shown here is derived from an EMBL/GenBank/DDBJ whole genome shotgun (WGS) entry which is preliminary data.</text>
</comment>
<keyword evidence="2" id="KW-1185">Reference proteome</keyword>
<organism evidence="1 2">
    <name type="scientific">Methanoculleus caldifontis</name>
    <dbReference type="NCBI Taxonomy" id="2651577"/>
    <lineage>
        <taxon>Archaea</taxon>
        <taxon>Methanobacteriati</taxon>
        <taxon>Methanobacteriota</taxon>
        <taxon>Stenosarchaea group</taxon>
        <taxon>Methanomicrobia</taxon>
        <taxon>Methanomicrobiales</taxon>
        <taxon>Methanomicrobiaceae</taxon>
        <taxon>Methanoculleus</taxon>
    </lineage>
</organism>
<protein>
    <recommendedName>
        <fullName evidence="3">DsrE/DsrF-like family protein</fullName>
    </recommendedName>
</protein>
<dbReference type="PANTHER" id="PTHR37691">
    <property type="entry name" value="BLR3518 PROTEIN"/>
    <property type="match status" value="1"/>
</dbReference>
<dbReference type="Proteomes" id="UP001281203">
    <property type="component" value="Unassembled WGS sequence"/>
</dbReference>
<dbReference type="PANTHER" id="PTHR37691:SF1">
    <property type="entry name" value="BLR3518 PROTEIN"/>
    <property type="match status" value="1"/>
</dbReference>
<dbReference type="Pfam" id="PF02635">
    <property type="entry name" value="DsrE"/>
    <property type="match status" value="1"/>
</dbReference>
<proteinExistence type="predicted"/>
<gene>
    <name evidence="1" type="ORF">F8E02_05365</name>
</gene>
<evidence type="ECO:0000313" key="2">
    <source>
        <dbReference type="Proteomes" id="UP001281203"/>
    </source>
</evidence>
<sequence length="111" mass="12353">MTPEKVVFHLDEREKVPLVLNNVKNLIDELEGVEVEVVAHAGGVEGLRTGSSHAELMERLAESGVRFVVCENTLRSRNILRSDFPGYVGTVPSAIVELVVRQAEGWRYLKP</sequence>
<dbReference type="SUPFAM" id="SSF75169">
    <property type="entry name" value="DsrEFH-like"/>
    <property type="match status" value="1"/>
</dbReference>
<name>A0ABU3X0E2_9EURY</name>
<dbReference type="InterPro" id="IPR003787">
    <property type="entry name" value="Sulphur_relay_DsrE/F-like"/>
</dbReference>
<evidence type="ECO:0000313" key="1">
    <source>
        <dbReference type="EMBL" id="MDV2481441.1"/>
    </source>
</evidence>
<accession>A0ABU3X0E2</accession>
<dbReference type="Gene3D" id="3.40.1260.10">
    <property type="entry name" value="DsrEFH-like"/>
    <property type="match status" value="1"/>
</dbReference>
<dbReference type="EMBL" id="WBKO01000001">
    <property type="protein sequence ID" value="MDV2481441.1"/>
    <property type="molecule type" value="Genomic_DNA"/>
</dbReference>
<dbReference type="InterPro" id="IPR027396">
    <property type="entry name" value="DsrEFH-like"/>
</dbReference>
<evidence type="ECO:0008006" key="3">
    <source>
        <dbReference type="Google" id="ProtNLM"/>
    </source>
</evidence>
<reference evidence="1 2" key="1">
    <citation type="submission" date="2019-10" db="EMBL/GenBank/DDBJ databases">
        <title>Isolation and characterization of Methanoculleus sp. Wushi-C6 from a hot spring well.</title>
        <authorList>
            <person name="Chen S.-C."/>
            <person name="Lan Z.-H."/>
            <person name="You Y.-T."/>
            <person name="Lai M.-C."/>
        </authorList>
    </citation>
    <scope>NUCLEOTIDE SEQUENCE [LARGE SCALE GENOMIC DNA]</scope>
    <source>
        <strain evidence="1 2">Wushi-C6</strain>
    </source>
</reference>
<dbReference type="RefSeq" id="WP_317064460.1">
    <property type="nucleotide sequence ID" value="NZ_WBKO01000001.1"/>
</dbReference>